<dbReference type="InterPro" id="IPR003331">
    <property type="entry name" value="UDP_GlcNAc_Epimerase_2_dom"/>
</dbReference>
<evidence type="ECO:0000313" key="3">
    <source>
        <dbReference type="EMBL" id="RTE10021.1"/>
    </source>
</evidence>
<dbReference type="GO" id="GO:0008761">
    <property type="term" value="F:UDP-N-acetylglucosamine 2-epimerase activity"/>
    <property type="evidence" value="ECO:0007669"/>
    <property type="project" value="UniProtKB-EC"/>
</dbReference>
<dbReference type="InterPro" id="IPR029767">
    <property type="entry name" value="WecB-like"/>
</dbReference>
<comment type="caution">
    <text evidence="3">The sequence shown here is derived from an EMBL/GenBank/DDBJ whole genome shotgun (WGS) entry which is preliminary data.</text>
</comment>
<keyword evidence="4" id="KW-1185">Reference proteome</keyword>
<dbReference type="SUPFAM" id="SSF53756">
    <property type="entry name" value="UDP-Glycosyltransferase/glycogen phosphorylase"/>
    <property type="match status" value="1"/>
</dbReference>
<organism evidence="3 4">
    <name type="scientific">Paenibacillus whitsoniae</name>
    <dbReference type="NCBI Taxonomy" id="2496558"/>
    <lineage>
        <taxon>Bacteria</taxon>
        <taxon>Bacillati</taxon>
        <taxon>Bacillota</taxon>
        <taxon>Bacilli</taxon>
        <taxon>Bacillales</taxon>
        <taxon>Paenibacillaceae</taxon>
        <taxon>Paenibacillus</taxon>
    </lineage>
</organism>
<dbReference type="AlphaFoldDB" id="A0A3S0CCY5"/>
<dbReference type="NCBIfam" id="TIGR00236">
    <property type="entry name" value="wecB"/>
    <property type="match status" value="1"/>
</dbReference>
<dbReference type="Proteomes" id="UP000276128">
    <property type="component" value="Unassembled WGS sequence"/>
</dbReference>
<dbReference type="EMBL" id="RXHU01000023">
    <property type="protein sequence ID" value="RTE10021.1"/>
    <property type="molecule type" value="Genomic_DNA"/>
</dbReference>
<evidence type="ECO:0000256" key="1">
    <source>
        <dbReference type="RuleBase" id="RU003513"/>
    </source>
</evidence>
<dbReference type="PANTHER" id="PTHR43174:SF1">
    <property type="entry name" value="UDP-N-ACETYLGLUCOSAMINE 2-EPIMERASE"/>
    <property type="match status" value="1"/>
</dbReference>
<comment type="similarity">
    <text evidence="1">Belongs to the UDP-N-acetylglucosamine 2-epimerase family.</text>
</comment>
<reference evidence="3 4" key="1">
    <citation type="submission" date="2018-12" db="EMBL/GenBank/DDBJ databases">
        <title>Bacillus ochoae sp. nov., Paenibacillus whitsoniae sp. nov., Paenibacillus spiritus sp. nov. Isolated from the Mars Exploration Rover during spacecraft assembly.</title>
        <authorList>
            <person name="Seuylemezian A."/>
            <person name="Vaishampayan P."/>
        </authorList>
    </citation>
    <scope>NUCLEOTIDE SEQUENCE [LARGE SCALE GENOMIC DNA]</scope>
    <source>
        <strain evidence="3 4">MER 54</strain>
    </source>
</reference>
<evidence type="ECO:0000313" key="4">
    <source>
        <dbReference type="Proteomes" id="UP000276128"/>
    </source>
</evidence>
<dbReference type="Pfam" id="PF02350">
    <property type="entry name" value="Epimerase_2"/>
    <property type="match status" value="1"/>
</dbReference>
<keyword evidence="1 3" id="KW-0413">Isomerase</keyword>
<dbReference type="Gene3D" id="3.40.50.2000">
    <property type="entry name" value="Glycogen Phosphorylase B"/>
    <property type="match status" value="2"/>
</dbReference>
<protein>
    <submittedName>
        <fullName evidence="3">UDP-N-acetylglucosamine 2-epimerase (Non-hydrolyzing)</fullName>
        <ecNumber evidence="3">5.1.3.14</ecNumber>
    </submittedName>
</protein>
<feature type="domain" description="UDP-N-acetylglucosamine 2-epimerase" evidence="2">
    <location>
        <begin position="30"/>
        <end position="356"/>
    </location>
</feature>
<sequence>MKIMTVLGTRPEIIRLSLVIAKLDLLADSHILVHSGQNYDRSLSDVFFDEMGIRPPDVHIRLNANTIGEQIAQMFVEVEKVILREKPDRMLVLGDTNSALTALIGERHGIPVYHMEAGNRCYDTRVPEEINRKAIDAISTCNMPYTPGARENLLRDGVPAQRIWMTGNPIYEVMEHYKGQALASRILDELGLQAKDYILVTTHRAENVDHEGRLQQIIEGLGLVAQHTGLPIICSTHPRTKDRLKKLGIAAADPLIRFLPPFGFFDFLKLQQEAACVITDSGTVQEESCILGVPAVTIRQSTERPETLLCGSNLLSGLEPQRIAACVKLMMQSQHKWTHPEGYLDPHVSSKVVKIVLGGQSYVS</sequence>
<dbReference type="RefSeq" id="WP_126140892.1">
    <property type="nucleotide sequence ID" value="NZ_RXHU01000023.1"/>
</dbReference>
<gene>
    <name evidence="3" type="ORF">EJQ19_09065</name>
</gene>
<proteinExistence type="inferred from homology"/>
<accession>A0A3S0CCY5</accession>
<dbReference type="OrthoDB" id="9803238at2"/>
<dbReference type="EC" id="5.1.3.14" evidence="3"/>
<evidence type="ECO:0000259" key="2">
    <source>
        <dbReference type="Pfam" id="PF02350"/>
    </source>
</evidence>
<dbReference type="PANTHER" id="PTHR43174">
    <property type="entry name" value="UDP-N-ACETYLGLUCOSAMINE 2-EPIMERASE"/>
    <property type="match status" value="1"/>
</dbReference>
<name>A0A3S0CCY5_9BACL</name>
<dbReference type="CDD" id="cd03786">
    <property type="entry name" value="GTB_UDP-GlcNAc_2-Epimerase"/>
    <property type="match status" value="1"/>
</dbReference>